<dbReference type="GeneID" id="11469219"/>
<dbReference type="InterPro" id="IPR029005">
    <property type="entry name" value="LIM-bd/SEUSS"/>
</dbReference>
<proteinExistence type="predicted"/>
<dbReference type="Pfam" id="PF01803">
    <property type="entry name" value="LIM_bind"/>
    <property type="match status" value="1"/>
</dbReference>
<dbReference type="OrthoDB" id="774557at2759"/>
<feature type="region of interest" description="Disordered" evidence="1">
    <location>
        <begin position="105"/>
        <end position="124"/>
    </location>
</feature>
<dbReference type="OMA" id="HNSAQNT"/>
<dbReference type="STRING" id="931890.G8JUQ1"/>
<name>G8JUQ1_ERECY</name>
<keyword evidence="3" id="KW-1185">Reference proteome</keyword>
<feature type="compositionally biased region" description="Low complexity" evidence="1">
    <location>
        <begin position="82"/>
        <end position="98"/>
    </location>
</feature>
<evidence type="ECO:0000256" key="1">
    <source>
        <dbReference type="SAM" id="MobiDB-lite"/>
    </source>
</evidence>
<dbReference type="Proteomes" id="UP000006790">
    <property type="component" value="Chromosome 6"/>
</dbReference>
<feature type="region of interest" description="Disordered" evidence="1">
    <location>
        <begin position="413"/>
        <end position="434"/>
    </location>
</feature>
<dbReference type="eggNOG" id="ENOG502QUF6">
    <property type="taxonomic scope" value="Eukaryota"/>
</dbReference>
<dbReference type="EMBL" id="CP002502">
    <property type="protein sequence ID" value="AET40831.1"/>
    <property type="molecule type" value="Genomic_DNA"/>
</dbReference>
<reference evidence="3" key="1">
    <citation type="journal article" date="2012" name="G3 (Bethesda)">
        <title>Pichia sorbitophila, an interspecies yeast hybrid reveals early steps of genome resolution following polyploidization.</title>
        <authorList>
            <person name="Leh Louis V."/>
            <person name="Despons L."/>
            <person name="Friedrich A."/>
            <person name="Martin T."/>
            <person name="Durrens P."/>
            <person name="Casaregola S."/>
            <person name="Neuveglise C."/>
            <person name="Fairhead C."/>
            <person name="Marck C."/>
            <person name="Cruz J.A."/>
            <person name="Straub M.L."/>
            <person name="Kugler V."/>
            <person name="Sacerdot C."/>
            <person name="Uzunov Z."/>
            <person name="Thierry A."/>
            <person name="Weiss S."/>
            <person name="Bleykasten C."/>
            <person name="De Montigny J."/>
            <person name="Jacques N."/>
            <person name="Jung P."/>
            <person name="Lemaire M."/>
            <person name="Mallet S."/>
            <person name="Morel G."/>
            <person name="Richard G.F."/>
            <person name="Sarkar A."/>
            <person name="Savel G."/>
            <person name="Schacherer J."/>
            <person name="Seret M.L."/>
            <person name="Talla E."/>
            <person name="Samson G."/>
            <person name="Jubin C."/>
            <person name="Poulain J."/>
            <person name="Vacherie B."/>
            <person name="Barbe V."/>
            <person name="Pelletier E."/>
            <person name="Sherman D.J."/>
            <person name="Westhof E."/>
            <person name="Weissenbach J."/>
            <person name="Baret P.V."/>
            <person name="Wincker P."/>
            <person name="Gaillardin C."/>
            <person name="Dujon B."/>
            <person name="Souciet J.L."/>
        </authorList>
    </citation>
    <scope>NUCLEOTIDE SEQUENCE [LARGE SCALE GENOMIC DNA]</scope>
    <source>
        <strain evidence="3">CBS 270.75 / DBVPG 7215 / KCTC 17166 / NRRL Y-17582</strain>
    </source>
</reference>
<protein>
    <recommendedName>
        <fullName evidence="4">Morphogenetic regulator of filamentous growth protein 1</fullName>
    </recommendedName>
</protein>
<dbReference type="FunCoup" id="G8JUQ1">
    <property type="interactions" value="13"/>
</dbReference>
<sequence>MNKYKNMNIPQQQHWAQQQHQTQQVRGAPAFQNQSNTIQNKYQMLPSGNNSQTPANSQMNLMSGQHRYMIPPPFGNMQFATQQRQSPQQVQQQQQTNFHMQPQLDQPQLQPQPQQGGPSLSQSQQFTYPNLSRRFPMSHMLSSYQVRKYLSNMAILRAHEVVNQINLSMGRIDDYEYWDKFANDIFTPNGILRYARKNGDDTRLFEFVMPIIPSLLKFLGSTGVVRIEVVPQQLRVQVLSNGTIFFEYPRCTVTYFYPDGSYMTNFSQIKGIFDATLKIEWCDICTYSFVPGIEWNSLERVISDHKVSYEIFQALSDPNATPNLGVDENKDYSVNKADVQQVPPNFNAITQLRSQFKVFHNISSFGIHESLMRVLQVNDVMSYLKNLKVYQKLNNIQSPLESLSSFIAASEDGRSSVPESNKSPISNPNTNGVMNNMAQAMVNPQPQTPSSVSFISTMAYNPVTNKQQERKSATKRASGDALSPLTIDDSAQSPSDAVDGDNASHPYKRMKF</sequence>
<dbReference type="AlphaFoldDB" id="G8JUQ1"/>
<feature type="region of interest" description="Disordered" evidence="1">
    <location>
        <begin position="70"/>
        <end position="98"/>
    </location>
</feature>
<gene>
    <name evidence="2" type="ordered locus">Ecym_6460</name>
</gene>
<evidence type="ECO:0008006" key="4">
    <source>
        <dbReference type="Google" id="ProtNLM"/>
    </source>
</evidence>
<feature type="region of interest" description="Disordered" evidence="1">
    <location>
        <begin position="1"/>
        <end position="28"/>
    </location>
</feature>
<feature type="compositionally biased region" description="Low complexity" evidence="1">
    <location>
        <begin position="11"/>
        <end position="24"/>
    </location>
</feature>
<organism evidence="2 3">
    <name type="scientific">Eremothecium cymbalariae (strain CBS 270.75 / DBVPG 7215 / KCTC 17166 / NRRL Y-17582)</name>
    <name type="common">Yeast</name>
    <dbReference type="NCBI Taxonomy" id="931890"/>
    <lineage>
        <taxon>Eukaryota</taxon>
        <taxon>Fungi</taxon>
        <taxon>Dikarya</taxon>
        <taxon>Ascomycota</taxon>
        <taxon>Saccharomycotina</taxon>
        <taxon>Saccharomycetes</taxon>
        <taxon>Saccharomycetales</taxon>
        <taxon>Saccharomycetaceae</taxon>
        <taxon>Eremothecium</taxon>
    </lineage>
</organism>
<dbReference type="PANTHER" id="PTHR10378">
    <property type="entry name" value="LIM DOMAIN-BINDING PROTEIN"/>
    <property type="match status" value="1"/>
</dbReference>
<dbReference type="HOGENOM" id="CLU_532122_0_0_1"/>
<feature type="region of interest" description="Disordered" evidence="1">
    <location>
        <begin position="464"/>
        <end position="512"/>
    </location>
</feature>
<dbReference type="RefSeq" id="XP_003647648.1">
    <property type="nucleotide sequence ID" value="XM_003647600.1"/>
</dbReference>
<evidence type="ECO:0000313" key="2">
    <source>
        <dbReference type="EMBL" id="AET40831.1"/>
    </source>
</evidence>
<evidence type="ECO:0000313" key="3">
    <source>
        <dbReference type="Proteomes" id="UP000006790"/>
    </source>
</evidence>
<feature type="compositionally biased region" description="Polar residues" evidence="1">
    <location>
        <begin position="417"/>
        <end position="434"/>
    </location>
</feature>
<dbReference type="KEGG" id="erc:Ecym_6460"/>
<accession>G8JUQ1</accession>
<dbReference type="InParanoid" id="G8JUQ1"/>